<dbReference type="KEGG" id="cuh:BJN34_33355"/>
<dbReference type="PANTHER" id="PTHR47894">
    <property type="entry name" value="HTH-TYPE TRANSCRIPTIONAL REGULATOR GADX"/>
    <property type="match status" value="1"/>
</dbReference>
<dbReference type="Proteomes" id="UP000189627">
    <property type="component" value="Chromosome 2"/>
</dbReference>
<proteinExistence type="predicted"/>
<dbReference type="AlphaFoldDB" id="A0A1U9V1T4"/>
<dbReference type="GO" id="GO:0005829">
    <property type="term" value="C:cytosol"/>
    <property type="evidence" value="ECO:0007669"/>
    <property type="project" value="TreeGrafter"/>
</dbReference>
<dbReference type="GO" id="GO:0000976">
    <property type="term" value="F:transcription cis-regulatory region binding"/>
    <property type="evidence" value="ECO:0007669"/>
    <property type="project" value="TreeGrafter"/>
</dbReference>
<dbReference type="OrthoDB" id="6506763at2"/>
<protein>
    <submittedName>
        <fullName evidence="5">AraC family transcriptional regulator</fullName>
    </submittedName>
</protein>
<dbReference type="RefSeq" id="WP_078201005.1">
    <property type="nucleotide sequence ID" value="NZ_CP017758.1"/>
</dbReference>
<dbReference type="SMART" id="SM00342">
    <property type="entry name" value="HTH_ARAC"/>
    <property type="match status" value="1"/>
</dbReference>
<dbReference type="InterPro" id="IPR032687">
    <property type="entry name" value="AraC-type_N"/>
</dbReference>
<evidence type="ECO:0000256" key="2">
    <source>
        <dbReference type="ARBA" id="ARBA00023125"/>
    </source>
</evidence>
<keyword evidence="3" id="KW-0804">Transcription</keyword>
<evidence type="ECO:0000256" key="1">
    <source>
        <dbReference type="ARBA" id="ARBA00023015"/>
    </source>
</evidence>
<dbReference type="InterPro" id="IPR018060">
    <property type="entry name" value="HTH_AraC"/>
</dbReference>
<dbReference type="EMBL" id="CP017758">
    <property type="protein sequence ID" value="AQV98769.1"/>
    <property type="molecule type" value="Genomic_DNA"/>
</dbReference>
<organism evidence="5 6">
    <name type="scientific">Cupriavidus necator</name>
    <name type="common">Alcaligenes eutrophus</name>
    <name type="synonym">Ralstonia eutropha</name>
    <dbReference type="NCBI Taxonomy" id="106590"/>
    <lineage>
        <taxon>Bacteria</taxon>
        <taxon>Pseudomonadati</taxon>
        <taxon>Pseudomonadota</taxon>
        <taxon>Betaproteobacteria</taxon>
        <taxon>Burkholderiales</taxon>
        <taxon>Burkholderiaceae</taxon>
        <taxon>Cupriavidus</taxon>
    </lineage>
</organism>
<dbReference type="Pfam" id="PF12625">
    <property type="entry name" value="Arabinose_bd"/>
    <property type="match status" value="1"/>
</dbReference>
<accession>A0A1U9V1T4</accession>
<dbReference type="Gene3D" id="1.10.10.60">
    <property type="entry name" value="Homeodomain-like"/>
    <property type="match status" value="1"/>
</dbReference>
<reference evidence="6" key="1">
    <citation type="submission" date="2017-02" db="EMBL/GenBank/DDBJ databases">
        <title>Complete genome sequence of Cupriavidus necator strain NH9, a 3-chlorobenzoate degrader.</title>
        <authorList>
            <person name="Moriuchi R."/>
            <person name="Dohra H."/>
            <person name="Ogawa N."/>
        </authorList>
    </citation>
    <scope>NUCLEOTIDE SEQUENCE [LARGE SCALE GENOMIC DNA]</scope>
    <source>
        <strain evidence="6">NH9</strain>
    </source>
</reference>
<evidence type="ECO:0000259" key="4">
    <source>
        <dbReference type="PROSITE" id="PS01124"/>
    </source>
</evidence>
<evidence type="ECO:0000256" key="3">
    <source>
        <dbReference type="ARBA" id="ARBA00023163"/>
    </source>
</evidence>
<evidence type="ECO:0000313" key="5">
    <source>
        <dbReference type="EMBL" id="AQV98769.1"/>
    </source>
</evidence>
<evidence type="ECO:0000313" key="6">
    <source>
        <dbReference type="Proteomes" id="UP000189627"/>
    </source>
</evidence>
<dbReference type="InterPro" id="IPR009057">
    <property type="entry name" value="Homeodomain-like_sf"/>
</dbReference>
<name>A0A1U9V1T4_CUPNE</name>
<dbReference type="GO" id="GO:0003700">
    <property type="term" value="F:DNA-binding transcription factor activity"/>
    <property type="evidence" value="ECO:0007669"/>
    <property type="project" value="InterPro"/>
</dbReference>
<keyword evidence="2" id="KW-0238">DNA-binding</keyword>
<gene>
    <name evidence="5" type="ORF">BJN34_33355</name>
</gene>
<dbReference type="Pfam" id="PF12833">
    <property type="entry name" value="HTH_18"/>
    <property type="match status" value="1"/>
</dbReference>
<sequence>MGTLIRTGALRNYFKVAQQLGLEPQPLLRKLRLSSEMPADPDHWIPGSGAVTLLEESARITQCPTFGLRMADLWQLSDPGVVSVLLTHQRTLRDAVGTLIQFRHLMNELLVIRIEEVGKKVIVREDVVADDAGPSIQSVELALGTLSRMCSTLLGTSWYPPSVNFTHDAPPDLRLHRRIFGGKLEFASSFNGLVCRAADLEIPNPIADPVMARHAQRLLEGLPGANEPSVVLEVRKAIYLMLPIGRATIEQVAQGLGMNVRALQRQLESAGEVFSDMVNGVRRDLVIHYMDNGSLSLGRIAESLGYSSYGSFIRWFTAQFGMTPTRWRNTKPADRGRRDK</sequence>
<feature type="domain" description="HTH araC/xylS-type" evidence="4">
    <location>
        <begin position="232"/>
        <end position="330"/>
    </location>
</feature>
<dbReference type="SUPFAM" id="SSF46689">
    <property type="entry name" value="Homeodomain-like"/>
    <property type="match status" value="1"/>
</dbReference>
<keyword evidence="1" id="KW-0805">Transcription regulation</keyword>
<dbReference type="PROSITE" id="PS01124">
    <property type="entry name" value="HTH_ARAC_FAMILY_2"/>
    <property type="match status" value="1"/>
</dbReference>
<dbReference type="PANTHER" id="PTHR47894:SF4">
    <property type="entry name" value="HTH-TYPE TRANSCRIPTIONAL REGULATOR GADX"/>
    <property type="match status" value="1"/>
</dbReference>